<sequence length="230" mass="25442">MAEVAQSVLVTHRMSDDEFEEKKVKQQGKTKTILKKDKYGALVLVIDCGRSMQEMCDGRSHFSMAKEAADWILSRKIFTQAKNRCSIILFGCEETKNHLDINGVFQQDEVLSKISFDHLRFLNHEVNYNLKNVGNAVDALVVATDFLHNQTDGDAAVETKSILVFTNGLADCGDRDSEVSAVVNGINALEATLVAVGISEDSIESRSSQKQIMDIIKKTDGSSYSFELVA</sequence>
<organism evidence="2 3">
    <name type="scientific">Necator americanus</name>
    <name type="common">Human hookworm</name>
    <dbReference type="NCBI Taxonomy" id="51031"/>
    <lineage>
        <taxon>Eukaryota</taxon>
        <taxon>Metazoa</taxon>
        <taxon>Ecdysozoa</taxon>
        <taxon>Nematoda</taxon>
        <taxon>Chromadorea</taxon>
        <taxon>Rhabditida</taxon>
        <taxon>Rhabditina</taxon>
        <taxon>Rhabditomorpha</taxon>
        <taxon>Strongyloidea</taxon>
        <taxon>Ancylostomatidae</taxon>
        <taxon>Bunostominae</taxon>
        <taxon>Necator</taxon>
    </lineage>
</organism>
<evidence type="ECO:0000259" key="1">
    <source>
        <dbReference type="PROSITE" id="PS50234"/>
    </source>
</evidence>
<accession>A0ABR1BYU4</accession>
<reference evidence="2 3" key="1">
    <citation type="submission" date="2023-08" db="EMBL/GenBank/DDBJ databases">
        <title>A Necator americanus chromosomal reference genome.</title>
        <authorList>
            <person name="Ilik V."/>
            <person name="Petrzelkova K.J."/>
            <person name="Pardy F."/>
            <person name="Fuh T."/>
            <person name="Niatou-Singa F.S."/>
            <person name="Gouil Q."/>
            <person name="Baker L."/>
            <person name="Ritchie M.E."/>
            <person name="Jex A.R."/>
            <person name="Gazzola D."/>
            <person name="Li H."/>
            <person name="Toshio Fujiwara R."/>
            <person name="Zhan B."/>
            <person name="Aroian R.V."/>
            <person name="Pafco B."/>
            <person name="Schwarz E.M."/>
        </authorList>
    </citation>
    <scope>NUCLEOTIDE SEQUENCE [LARGE SCALE GENOMIC DNA]</scope>
    <source>
        <strain evidence="2 3">Aroian</strain>
        <tissue evidence="2">Whole animal</tissue>
    </source>
</reference>
<evidence type="ECO:0000313" key="3">
    <source>
        <dbReference type="Proteomes" id="UP001303046"/>
    </source>
</evidence>
<dbReference type="EMBL" id="JAVFWL010000001">
    <property type="protein sequence ID" value="KAK6730454.1"/>
    <property type="molecule type" value="Genomic_DNA"/>
</dbReference>
<dbReference type="PANTHER" id="PTHR12604:SF4">
    <property type="entry name" value="X-RAY REPAIR CROSS-COMPLEMENTING PROTEIN 5"/>
    <property type="match status" value="1"/>
</dbReference>
<dbReference type="Pfam" id="PF03731">
    <property type="entry name" value="Ku_N"/>
    <property type="match status" value="1"/>
</dbReference>
<proteinExistence type="predicted"/>
<keyword evidence="3" id="KW-1185">Reference proteome</keyword>
<feature type="domain" description="VWFA" evidence="1">
    <location>
        <begin position="41"/>
        <end position="230"/>
    </location>
</feature>
<protein>
    <recommendedName>
        <fullName evidence="1">VWFA domain-containing protein</fullName>
    </recommendedName>
</protein>
<gene>
    <name evidence="2" type="primary">Necator_chrI.g3248</name>
    <name evidence="2" type="ORF">RB195_007119</name>
</gene>
<dbReference type="PROSITE" id="PS50234">
    <property type="entry name" value="VWFA"/>
    <property type="match status" value="1"/>
</dbReference>
<dbReference type="InterPro" id="IPR002035">
    <property type="entry name" value="VWF_A"/>
</dbReference>
<dbReference type="Gene3D" id="3.40.50.410">
    <property type="entry name" value="von Willebrand factor, type A domain"/>
    <property type="match status" value="1"/>
</dbReference>
<comment type="caution">
    <text evidence="2">The sequence shown here is derived from an EMBL/GenBank/DDBJ whole genome shotgun (WGS) entry which is preliminary data.</text>
</comment>
<dbReference type="SUPFAM" id="SSF53300">
    <property type="entry name" value="vWA-like"/>
    <property type="match status" value="1"/>
</dbReference>
<evidence type="ECO:0000313" key="2">
    <source>
        <dbReference type="EMBL" id="KAK6730454.1"/>
    </source>
</evidence>
<dbReference type="PANTHER" id="PTHR12604">
    <property type="entry name" value="KU AUTOANTIGEN DNA HELICASE"/>
    <property type="match status" value="1"/>
</dbReference>
<dbReference type="Proteomes" id="UP001303046">
    <property type="component" value="Unassembled WGS sequence"/>
</dbReference>
<dbReference type="InterPro" id="IPR036465">
    <property type="entry name" value="vWFA_dom_sf"/>
</dbReference>
<name>A0ABR1BYU4_NECAM</name>
<dbReference type="InterPro" id="IPR005161">
    <property type="entry name" value="Ku_N"/>
</dbReference>